<accession>A0A2M4C8C7</accession>
<reference evidence="2" key="1">
    <citation type="submission" date="2018-01" db="EMBL/GenBank/DDBJ databases">
        <title>An insight into the sialome of Amazonian anophelines.</title>
        <authorList>
            <person name="Ribeiro J.M."/>
            <person name="Scarpassa V."/>
            <person name="Calvo E."/>
        </authorList>
    </citation>
    <scope>NUCLEOTIDE SEQUENCE</scope>
    <source>
        <tissue evidence="2">Salivary glands</tissue>
    </source>
</reference>
<evidence type="ECO:0000313" key="2">
    <source>
        <dbReference type="EMBL" id="MBW61602.1"/>
    </source>
</evidence>
<feature type="chain" id="PRO_5014766420" evidence="1">
    <location>
        <begin position="27"/>
        <end position="103"/>
    </location>
</feature>
<sequence>MAGCRGINSAARSVFVCCCFAHCVRSAPVRATDWAVRVKSTAMISSQPVNFDLKTCVSVPSWTRDMSACSGRSIMVNSSCESLIAAARTRRVDFLPNQTNRSR</sequence>
<dbReference type="EMBL" id="GGFJ01012461">
    <property type="protein sequence ID" value="MBW61602.1"/>
    <property type="molecule type" value="Transcribed_RNA"/>
</dbReference>
<dbReference type="AlphaFoldDB" id="A0A2M4C8C7"/>
<name>A0A2M4C8C7_9DIPT</name>
<organism evidence="2">
    <name type="scientific">Anopheles marajoara</name>
    <dbReference type="NCBI Taxonomy" id="58244"/>
    <lineage>
        <taxon>Eukaryota</taxon>
        <taxon>Metazoa</taxon>
        <taxon>Ecdysozoa</taxon>
        <taxon>Arthropoda</taxon>
        <taxon>Hexapoda</taxon>
        <taxon>Insecta</taxon>
        <taxon>Pterygota</taxon>
        <taxon>Neoptera</taxon>
        <taxon>Endopterygota</taxon>
        <taxon>Diptera</taxon>
        <taxon>Nematocera</taxon>
        <taxon>Culicoidea</taxon>
        <taxon>Culicidae</taxon>
        <taxon>Anophelinae</taxon>
        <taxon>Anopheles</taxon>
    </lineage>
</organism>
<protein>
    <submittedName>
        <fullName evidence="2">Putative secreted protein</fullName>
    </submittedName>
</protein>
<evidence type="ECO:0000256" key="1">
    <source>
        <dbReference type="SAM" id="SignalP"/>
    </source>
</evidence>
<keyword evidence="1" id="KW-0732">Signal</keyword>
<proteinExistence type="predicted"/>
<feature type="signal peptide" evidence="1">
    <location>
        <begin position="1"/>
        <end position="26"/>
    </location>
</feature>